<evidence type="ECO:0008006" key="3">
    <source>
        <dbReference type="Google" id="ProtNLM"/>
    </source>
</evidence>
<reference evidence="1" key="1">
    <citation type="submission" date="2021-02" db="EMBL/GenBank/DDBJ databases">
        <authorList>
            <person name="Nieuwenhuis M."/>
            <person name="Van De Peppel L.J.J."/>
        </authorList>
    </citation>
    <scope>NUCLEOTIDE SEQUENCE</scope>
    <source>
        <strain evidence="1">D49</strain>
    </source>
</reference>
<dbReference type="Proteomes" id="UP000717328">
    <property type="component" value="Unassembled WGS sequence"/>
</dbReference>
<name>A0A9P7K7N9_9AGAR</name>
<dbReference type="Gene3D" id="1.10.510.10">
    <property type="entry name" value="Transferase(Phosphotransferase) domain 1"/>
    <property type="match status" value="1"/>
</dbReference>
<accession>A0A9P7K7N9</accession>
<dbReference type="SUPFAM" id="SSF56112">
    <property type="entry name" value="Protein kinase-like (PK-like)"/>
    <property type="match status" value="1"/>
</dbReference>
<protein>
    <recommendedName>
        <fullName evidence="3">Protein kinase domain-containing protein</fullName>
    </recommendedName>
</protein>
<proteinExistence type="predicted"/>
<sequence>MSRAQMRNKGCYPSFILAGGGPRMCILGAVFTDKFIVQRPTDMMWIGLSSTNEDARTHRFARTIMALRQSLQDLDTHYTEISTAEIPSLDGYRPRPRFYPYPTSFLQDVKVTHFDYVKMTEDDARCMTFLAKTKGDLPSPDIVKFANAYGDQAHRFLADRNYAPKLRYCGPLGLGNHTAEPGRSPLSTTSTDESSMKMMVMDYVAPHARPADAREQVAQILTELHTAGFVFGDLREPNILFNEEGKVQLTDLNWAGSYDMQVLDTRLPPGLEQKIRDSIPSIRGAQVGFARCPLALSRSISWAEGVGGLLPIRPQHDWEMLDKL</sequence>
<gene>
    <name evidence="1" type="ORF">H0H81_007034</name>
</gene>
<dbReference type="EMBL" id="JABCKI010005732">
    <property type="protein sequence ID" value="KAG5639090.1"/>
    <property type="molecule type" value="Genomic_DNA"/>
</dbReference>
<dbReference type="InterPro" id="IPR011009">
    <property type="entry name" value="Kinase-like_dom_sf"/>
</dbReference>
<dbReference type="AlphaFoldDB" id="A0A9P7K7N9"/>
<reference evidence="1" key="2">
    <citation type="submission" date="2021-10" db="EMBL/GenBank/DDBJ databases">
        <title>Phylogenomics reveals ancestral predisposition of the termite-cultivated fungus Termitomyces towards a domesticated lifestyle.</title>
        <authorList>
            <person name="Auxier B."/>
            <person name="Grum-Grzhimaylo A."/>
            <person name="Cardenas M.E."/>
            <person name="Lodge J.D."/>
            <person name="Laessoe T."/>
            <person name="Pedersen O."/>
            <person name="Smith M.E."/>
            <person name="Kuyper T.W."/>
            <person name="Franco-Molano E.A."/>
            <person name="Baroni T.J."/>
            <person name="Aanen D.K."/>
        </authorList>
    </citation>
    <scope>NUCLEOTIDE SEQUENCE</scope>
    <source>
        <strain evidence="1">D49</strain>
    </source>
</reference>
<organism evidence="1 2">
    <name type="scientific">Sphagnurus paluster</name>
    <dbReference type="NCBI Taxonomy" id="117069"/>
    <lineage>
        <taxon>Eukaryota</taxon>
        <taxon>Fungi</taxon>
        <taxon>Dikarya</taxon>
        <taxon>Basidiomycota</taxon>
        <taxon>Agaricomycotina</taxon>
        <taxon>Agaricomycetes</taxon>
        <taxon>Agaricomycetidae</taxon>
        <taxon>Agaricales</taxon>
        <taxon>Tricholomatineae</taxon>
        <taxon>Lyophyllaceae</taxon>
        <taxon>Sphagnurus</taxon>
    </lineage>
</organism>
<comment type="caution">
    <text evidence="1">The sequence shown here is derived from an EMBL/GenBank/DDBJ whole genome shotgun (WGS) entry which is preliminary data.</text>
</comment>
<evidence type="ECO:0000313" key="1">
    <source>
        <dbReference type="EMBL" id="KAG5639090.1"/>
    </source>
</evidence>
<evidence type="ECO:0000313" key="2">
    <source>
        <dbReference type="Proteomes" id="UP000717328"/>
    </source>
</evidence>
<dbReference type="OrthoDB" id="3050903at2759"/>
<keyword evidence="2" id="KW-1185">Reference proteome</keyword>